<keyword evidence="3" id="KW-1185">Reference proteome</keyword>
<keyword evidence="1" id="KW-0472">Membrane</keyword>
<feature type="transmembrane region" description="Helical" evidence="1">
    <location>
        <begin position="148"/>
        <end position="171"/>
    </location>
</feature>
<organism evidence="2 3">
    <name type="scientific">Evansella caseinilytica</name>
    <dbReference type="NCBI Taxonomy" id="1503961"/>
    <lineage>
        <taxon>Bacteria</taxon>
        <taxon>Bacillati</taxon>
        <taxon>Bacillota</taxon>
        <taxon>Bacilli</taxon>
        <taxon>Bacillales</taxon>
        <taxon>Bacillaceae</taxon>
        <taxon>Evansella</taxon>
    </lineage>
</organism>
<evidence type="ECO:0000256" key="1">
    <source>
        <dbReference type="SAM" id="Phobius"/>
    </source>
</evidence>
<proteinExistence type="predicted"/>
<name>A0A1H3SCV1_9BACI</name>
<feature type="transmembrane region" description="Helical" evidence="1">
    <location>
        <begin position="61"/>
        <end position="79"/>
    </location>
</feature>
<protein>
    <submittedName>
        <fullName evidence="2">ABC-2 type transport system permease protein</fullName>
    </submittedName>
</protein>
<feature type="transmembrane region" description="Helical" evidence="1">
    <location>
        <begin position="21"/>
        <end position="41"/>
    </location>
</feature>
<reference evidence="3" key="1">
    <citation type="submission" date="2016-10" db="EMBL/GenBank/DDBJ databases">
        <authorList>
            <person name="Varghese N."/>
            <person name="Submissions S."/>
        </authorList>
    </citation>
    <scope>NUCLEOTIDE SEQUENCE [LARGE SCALE GENOMIC DNA]</scope>
    <source>
        <strain evidence="3">SP</strain>
    </source>
</reference>
<accession>A0A1H3SCV1</accession>
<keyword evidence="1" id="KW-0812">Transmembrane</keyword>
<dbReference type="PANTHER" id="PTHR36832">
    <property type="entry name" value="SLR1174 PROTEIN-RELATED"/>
    <property type="match status" value="1"/>
</dbReference>
<evidence type="ECO:0000313" key="3">
    <source>
        <dbReference type="Proteomes" id="UP000198935"/>
    </source>
</evidence>
<dbReference type="AlphaFoldDB" id="A0A1H3SCV1"/>
<dbReference type="STRING" id="1503961.SAMN05421736_110146"/>
<feature type="transmembrane region" description="Helical" evidence="1">
    <location>
        <begin position="183"/>
        <end position="202"/>
    </location>
</feature>
<dbReference type="PANTHER" id="PTHR36832:SF2">
    <property type="entry name" value="INTEGRAL MEMBRANE PROTEIN"/>
    <property type="match status" value="1"/>
</dbReference>
<evidence type="ECO:0000313" key="2">
    <source>
        <dbReference type="EMBL" id="SDZ35836.1"/>
    </source>
</evidence>
<dbReference type="EMBL" id="FNPI01000010">
    <property type="protein sequence ID" value="SDZ35836.1"/>
    <property type="molecule type" value="Genomic_DNA"/>
</dbReference>
<gene>
    <name evidence="2" type="ORF">SAMN05421736_110146</name>
</gene>
<sequence>MRMMKPYFSVLKLRLLHGMQYRSAALAGVATQFFWGFMYIMIFEAFYDQALHNPPMSLKELITYLWLQQSFLAFIMLWFRDNELFDLITTGNIAYELCRPCGIYGYWYAKLLAQRLASALLRCFPILLVAFLLPQPYRMTLPPDALTFLYFCAALILGLLLLTAISMFIYISVFVTLSPTGSLLVFGVFGEFFAGLVIPLPLMPPWLQEMTYLLPFRLTADFPFRVYSGHIPHNEALAGIVFQLLWLAALVLLGRLALTKALTKVVVQGG</sequence>
<feature type="transmembrane region" description="Helical" evidence="1">
    <location>
        <begin position="119"/>
        <end position="136"/>
    </location>
</feature>
<feature type="transmembrane region" description="Helical" evidence="1">
    <location>
        <begin position="236"/>
        <end position="258"/>
    </location>
</feature>
<keyword evidence="1" id="KW-1133">Transmembrane helix</keyword>
<dbReference type="Proteomes" id="UP000198935">
    <property type="component" value="Unassembled WGS sequence"/>
</dbReference>